<evidence type="ECO:0000313" key="1">
    <source>
        <dbReference type="EMBL" id="KNY25818.1"/>
    </source>
</evidence>
<dbReference type="Proteomes" id="UP000036923">
    <property type="component" value="Unassembled WGS sequence"/>
</dbReference>
<dbReference type="PATRIC" id="fig|398512.5.peg.1118"/>
<gene>
    <name evidence="1" type="ORF">Bccel_1078</name>
</gene>
<protein>
    <submittedName>
        <fullName evidence="1">Uncharacterized protein</fullName>
    </submittedName>
</protein>
<dbReference type="AlphaFoldDB" id="A0A0L6JJF6"/>
<organism evidence="1 2">
    <name type="scientific">Pseudobacteroides cellulosolvens ATCC 35603 = DSM 2933</name>
    <dbReference type="NCBI Taxonomy" id="398512"/>
    <lineage>
        <taxon>Bacteria</taxon>
        <taxon>Bacillati</taxon>
        <taxon>Bacillota</taxon>
        <taxon>Clostridia</taxon>
        <taxon>Eubacteriales</taxon>
        <taxon>Oscillospiraceae</taxon>
        <taxon>Pseudobacteroides</taxon>
    </lineage>
</organism>
<keyword evidence="2" id="KW-1185">Reference proteome</keyword>
<dbReference type="eggNOG" id="ENOG5032WDJ">
    <property type="taxonomic scope" value="Bacteria"/>
</dbReference>
<dbReference type="STRING" id="398512.Bccel_1078"/>
<reference evidence="2" key="1">
    <citation type="submission" date="2015-07" db="EMBL/GenBank/DDBJ databases">
        <title>Near-Complete Genome Sequence of the Cellulolytic Bacterium Bacteroides (Pseudobacteroides) cellulosolvens ATCC 35603.</title>
        <authorList>
            <person name="Dassa B."/>
            <person name="Utturkar S.M."/>
            <person name="Klingeman D.M."/>
            <person name="Hurt R.A."/>
            <person name="Keller M."/>
            <person name="Xu J."/>
            <person name="Reddy Y.H.K."/>
            <person name="Borovok I."/>
            <person name="Grinberg I.R."/>
            <person name="Lamed R."/>
            <person name="Zhivin O."/>
            <person name="Bayer E.A."/>
            <person name="Brown S.D."/>
        </authorList>
    </citation>
    <scope>NUCLEOTIDE SEQUENCE [LARGE SCALE GENOMIC DNA]</scope>
    <source>
        <strain evidence="2">DSM 2933</strain>
    </source>
</reference>
<evidence type="ECO:0000313" key="2">
    <source>
        <dbReference type="Proteomes" id="UP000036923"/>
    </source>
</evidence>
<comment type="caution">
    <text evidence="1">The sequence shown here is derived from an EMBL/GenBank/DDBJ whole genome shotgun (WGS) entry which is preliminary data.</text>
</comment>
<proteinExistence type="predicted"/>
<name>A0A0L6JJF6_9FIRM</name>
<accession>A0A0L6JJF6</accession>
<dbReference type="EMBL" id="LGTC01000001">
    <property type="protein sequence ID" value="KNY25818.1"/>
    <property type="molecule type" value="Genomic_DNA"/>
</dbReference>
<sequence>MVNINKMDFLISRQVKEFIVWIQKILDAPGSFYHHYTMKKPAVGWSCDSIYSAFENYNWKFRTTDPESGNKVTGSSFTESTKLFSKLYRLLNISIESEDCEKCTECCLSILEWGGVISKNDKKVKGLGNDICKYFKKVRIQLNDYNFCIENSEDFIIMNSGFAKIYSLLLDDFIIYDGRVGAALGLLVRKYCEDTELDKVPCELEFAWGRGKETTYITSQCNKRNPSSEKYKFPELLSNPKRHLENNLRANWLLKEIIDTTQSKFNSLDKRIQLRALEAALFMIGYDVNEPAPYSANLSEW</sequence>